<dbReference type="InterPro" id="IPR005543">
    <property type="entry name" value="PASTA_dom"/>
</dbReference>
<dbReference type="OrthoDB" id="9803895at2"/>
<feature type="transmembrane region" description="Helical" evidence="1">
    <location>
        <begin position="12"/>
        <end position="31"/>
    </location>
</feature>
<dbReference type="Gene3D" id="3.30.10.20">
    <property type="match status" value="3"/>
</dbReference>
<dbReference type="SUPFAM" id="SSF54184">
    <property type="entry name" value="Penicillin-binding protein 2x (pbp-2x), c-terminal domain"/>
    <property type="match status" value="1"/>
</dbReference>
<dbReference type="RefSeq" id="WP_124398380.1">
    <property type="nucleotide sequence ID" value="NZ_BHZE01000020.1"/>
</dbReference>
<keyword evidence="1" id="KW-0472">Membrane</keyword>
<protein>
    <recommendedName>
        <fullName evidence="2">PASTA domain-containing protein</fullName>
    </recommendedName>
</protein>
<dbReference type="EMBL" id="BHZE01000020">
    <property type="protein sequence ID" value="GCD78317.1"/>
    <property type="molecule type" value="Genomic_DNA"/>
</dbReference>
<evidence type="ECO:0000256" key="1">
    <source>
        <dbReference type="SAM" id="Phobius"/>
    </source>
</evidence>
<gene>
    <name evidence="3" type="ORF">JCM31826_17990</name>
</gene>
<evidence type="ECO:0000313" key="4">
    <source>
        <dbReference type="Proteomes" id="UP000286715"/>
    </source>
</evidence>
<evidence type="ECO:0000259" key="2">
    <source>
        <dbReference type="PROSITE" id="PS51178"/>
    </source>
</evidence>
<dbReference type="CDD" id="cd06577">
    <property type="entry name" value="PASTA_pknB"/>
    <property type="match status" value="3"/>
</dbReference>
<dbReference type="Pfam" id="PF03793">
    <property type="entry name" value="PASTA"/>
    <property type="match status" value="1"/>
</dbReference>
<name>A0A401XMS3_9FLAO</name>
<keyword evidence="1" id="KW-1133">Transmembrane helix</keyword>
<dbReference type="PROSITE" id="PS51178">
    <property type="entry name" value="PASTA"/>
    <property type="match status" value="1"/>
</dbReference>
<dbReference type="SMART" id="SM00740">
    <property type="entry name" value="PASTA"/>
    <property type="match status" value="3"/>
</dbReference>
<proteinExistence type="predicted"/>
<evidence type="ECO:0000313" key="3">
    <source>
        <dbReference type="EMBL" id="GCD78317.1"/>
    </source>
</evidence>
<keyword evidence="1" id="KW-0812">Transmembrane</keyword>
<sequence>MSFLRFIGSKTFLYQILILLLVVVVAVYGFLKWADYYTMHGHEIDVPELKGYSLSEAESELERIGLKSVVLDSSEFYSDKPILSVISQYPAPGAKVKPGKEIKLTINPSGPRLVKVPNLVERSRRRAIYDLESKGFRLGRISYVPYIGKDMVVAAQHNGRELSPNDYLPKGSIIDLVVGLGLDNELMEVPYLLGKNFTTVKNILLSRGLNLGFIAFDYGTDTAKAFVYRQEPMPTLDKTIMRGSEVSIWLTTDNTKMPVDSLTYFNSLVSEDEGF</sequence>
<organism evidence="3 4">
    <name type="scientific">Thermaurantimonas aggregans</name>
    <dbReference type="NCBI Taxonomy" id="2173829"/>
    <lineage>
        <taxon>Bacteria</taxon>
        <taxon>Pseudomonadati</taxon>
        <taxon>Bacteroidota</taxon>
        <taxon>Flavobacteriia</taxon>
        <taxon>Flavobacteriales</taxon>
        <taxon>Schleiferiaceae</taxon>
        <taxon>Thermaurantimonas</taxon>
    </lineage>
</organism>
<reference evidence="3 4" key="1">
    <citation type="submission" date="2018-11" db="EMBL/GenBank/DDBJ databases">
        <title>Schleiferia aggregans sp. nov., a moderately thermophilic heterotrophic bacterium isolated from microbial mats at a terrestrial hot spring.</title>
        <authorList>
            <person name="Iino T."/>
            <person name="Ohkuma M."/>
            <person name="Haruta S."/>
        </authorList>
    </citation>
    <scope>NUCLEOTIDE SEQUENCE [LARGE SCALE GENOMIC DNA]</scope>
    <source>
        <strain evidence="3 4">LA</strain>
    </source>
</reference>
<accession>A0A401XMS3</accession>
<feature type="domain" description="PASTA" evidence="2">
    <location>
        <begin position="41"/>
        <end position="108"/>
    </location>
</feature>
<comment type="caution">
    <text evidence="3">The sequence shown here is derived from an EMBL/GenBank/DDBJ whole genome shotgun (WGS) entry which is preliminary data.</text>
</comment>
<keyword evidence="4" id="KW-1185">Reference proteome</keyword>
<dbReference type="Proteomes" id="UP000286715">
    <property type="component" value="Unassembled WGS sequence"/>
</dbReference>
<dbReference type="AlphaFoldDB" id="A0A401XMS3"/>